<feature type="transmembrane region" description="Helical" evidence="8">
    <location>
        <begin position="118"/>
        <end position="137"/>
    </location>
</feature>
<dbReference type="CDD" id="cd00333">
    <property type="entry name" value="MIP"/>
    <property type="match status" value="1"/>
</dbReference>
<dbReference type="EMBL" id="CATQJL010000001">
    <property type="protein sequence ID" value="CAJ0590730.1"/>
    <property type="molecule type" value="Genomic_DNA"/>
</dbReference>
<keyword evidence="10" id="KW-1185">Reference proteome</keyword>
<feature type="transmembrane region" description="Helical" evidence="8">
    <location>
        <begin position="230"/>
        <end position="252"/>
    </location>
</feature>
<keyword evidence="5 8" id="KW-1133">Transmembrane helix</keyword>
<comment type="subcellular location">
    <subcellularLocation>
        <location evidence="1">Membrane</location>
        <topology evidence="1">Multi-pass membrane protein</topology>
    </subcellularLocation>
</comment>
<organism evidence="9 10">
    <name type="scientific">Cylicocyclus nassatus</name>
    <name type="common">Nematode worm</name>
    <dbReference type="NCBI Taxonomy" id="53992"/>
    <lineage>
        <taxon>Eukaryota</taxon>
        <taxon>Metazoa</taxon>
        <taxon>Ecdysozoa</taxon>
        <taxon>Nematoda</taxon>
        <taxon>Chromadorea</taxon>
        <taxon>Rhabditida</taxon>
        <taxon>Rhabditina</taxon>
        <taxon>Rhabditomorpha</taxon>
        <taxon>Strongyloidea</taxon>
        <taxon>Strongylidae</taxon>
        <taxon>Cylicocyclus</taxon>
    </lineage>
</organism>
<dbReference type="InterPro" id="IPR000425">
    <property type="entry name" value="MIP"/>
</dbReference>
<evidence type="ECO:0000256" key="6">
    <source>
        <dbReference type="ARBA" id="ARBA00023136"/>
    </source>
</evidence>
<dbReference type="PANTHER" id="PTHR19139">
    <property type="entry name" value="AQUAPORIN TRANSPORTER"/>
    <property type="match status" value="1"/>
</dbReference>
<keyword evidence="4 7" id="KW-0812">Transmembrane</keyword>
<evidence type="ECO:0000256" key="7">
    <source>
        <dbReference type="RuleBase" id="RU000477"/>
    </source>
</evidence>
<dbReference type="FunFam" id="1.20.1080.10:FF:000019">
    <property type="entry name" value="AQuaPorin or aquaglyceroporin related"/>
    <property type="match status" value="1"/>
</dbReference>
<dbReference type="GO" id="GO:0005886">
    <property type="term" value="C:plasma membrane"/>
    <property type="evidence" value="ECO:0007669"/>
    <property type="project" value="TreeGrafter"/>
</dbReference>
<dbReference type="SUPFAM" id="SSF81338">
    <property type="entry name" value="Aquaporin-like"/>
    <property type="match status" value="1"/>
</dbReference>
<keyword evidence="3 7" id="KW-0813">Transport</keyword>
<proteinExistence type="inferred from homology"/>
<dbReference type="GO" id="GO:0015250">
    <property type="term" value="F:water channel activity"/>
    <property type="evidence" value="ECO:0007669"/>
    <property type="project" value="TreeGrafter"/>
</dbReference>
<dbReference type="Pfam" id="PF00230">
    <property type="entry name" value="MIP"/>
    <property type="match status" value="1"/>
</dbReference>
<evidence type="ECO:0000256" key="3">
    <source>
        <dbReference type="ARBA" id="ARBA00022448"/>
    </source>
</evidence>
<evidence type="ECO:0000256" key="5">
    <source>
        <dbReference type="ARBA" id="ARBA00022989"/>
    </source>
</evidence>
<evidence type="ECO:0008006" key="11">
    <source>
        <dbReference type="Google" id="ProtNLM"/>
    </source>
</evidence>
<name>A0AA36DPP4_CYLNA</name>
<evidence type="ECO:0000313" key="9">
    <source>
        <dbReference type="EMBL" id="CAJ0590730.1"/>
    </source>
</evidence>
<dbReference type="AlphaFoldDB" id="A0AA36DPP4"/>
<evidence type="ECO:0000256" key="1">
    <source>
        <dbReference type="ARBA" id="ARBA00004141"/>
    </source>
</evidence>
<evidence type="ECO:0000256" key="2">
    <source>
        <dbReference type="ARBA" id="ARBA00006175"/>
    </source>
</evidence>
<dbReference type="InterPro" id="IPR023271">
    <property type="entry name" value="Aquaporin-like"/>
</dbReference>
<gene>
    <name evidence="9" type="ORF">CYNAS_LOCUS2713</name>
</gene>
<protein>
    <recommendedName>
        <fullName evidence="11">Aquaporin</fullName>
    </recommendedName>
</protein>
<reference evidence="9" key="1">
    <citation type="submission" date="2023-07" db="EMBL/GenBank/DDBJ databases">
        <authorList>
            <consortium name="CYATHOMIX"/>
        </authorList>
    </citation>
    <scope>NUCLEOTIDE SEQUENCE</scope>
    <source>
        <strain evidence="9">N/A</strain>
    </source>
</reference>
<sequence length="342" mass="36564">MDASWYGGKQNTAHPAWYCGRIRLTYNYSHQCYCGLENQESTGATSAKVTAKCDCHNASRYQRNVHCHSGEMQAYLSTHTDLISPRLSLDKTPTKSGASGVSSSMPSEGAPYSIVSKCAAEFFALMAFVLVGSLQAVTTYDGVLHAAFCHGIAIVVLVAIFAHISGGHVNPAVTLGVAVAGKMPPIEAIFYVVAQLLGGLLGSFIVRAILNFNQYVTIQGGATLCGVGVAWYQGLIAEIFTTSFLVLAVLLSAADEKSVIAPIVIGFTVLFDIIAVGSISGASMNPARSFGPNVVASIFISDQLIERFWSQHWIYYAGPIIGALMAAGLYRVFFARENRLVK</sequence>
<comment type="similarity">
    <text evidence="2 7">Belongs to the MIP/aquaporin (TC 1.A.8) family.</text>
</comment>
<dbReference type="PROSITE" id="PS00221">
    <property type="entry name" value="MIP"/>
    <property type="match status" value="1"/>
</dbReference>
<feature type="transmembrane region" description="Helical" evidence="8">
    <location>
        <begin position="259"/>
        <end position="279"/>
    </location>
</feature>
<feature type="transmembrane region" description="Helical" evidence="8">
    <location>
        <begin position="313"/>
        <end position="333"/>
    </location>
</feature>
<feature type="transmembrane region" description="Helical" evidence="8">
    <location>
        <begin position="188"/>
        <end position="210"/>
    </location>
</feature>
<dbReference type="Proteomes" id="UP001176961">
    <property type="component" value="Unassembled WGS sequence"/>
</dbReference>
<dbReference type="Gene3D" id="1.20.1080.10">
    <property type="entry name" value="Glycerol uptake facilitator protein"/>
    <property type="match status" value="1"/>
</dbReference>
<dbReference type="InterPro" id="IPR034294">
    <property type="entry name" value="Aquaporin_transptr"/>
</dbReference>
<accession>A0AA36DPP4</accession>
<evidence type="ECO:0000256" key="8">
    <source>
        <dbReference type="SAM" id="Phobius"/>
    </source>
</evidence>
<dbReference type="InterPro" id="IPR022357">
    <property type="entry name" value="MIP_CS"/>
</dbReference>
<dbReference type="PRINTS" id="PR00783">
    <property type="entry name" value="MINTRINSICP"/>
</dbReference>
<evidence type="ECO:0000313" key="10">
    <source>
        <dbReference type="Proteomes" id="UP001176961"/>
    </source>
</evidence>
<keyword evidence="6 8" id="KW-0472">Membrane</keyword>
<evidence type="ECO:0000256" key="4">
    <source>
        <dbReference type="ARBA" id="ARBA00022692"/>
    </source>
</evidence>
<comment type="caution">
    <text evidence="9">The sequence shown here is derived from an EMBL/GenBank/DDBJ whole genome shotgun (WGS) entry which is preliminary data.</text>
</comment>
<dbReference type="PANTHER" id="PTHR19139:SF284">
    <property type="entry name" value="AQUAPORIN"/>
    <property type="match status" value="1"/>
</dbReference>